<keyword evidence="1" id="KW-0469">Meiosis</keyword>
<proteinExistence type="predicted"/>
<evidence type="ECO:0000313" key="2">
    <source>
        <dbReference type="EMBL" id="KDB23894.1"/>
    </source>
</evidence>
<organism evidence="2 3">
    <name type="scientific">Trichophyton interdigitale (strain MR816)</name>
    <dbReference type="NCBI Taxonomy" id="1215338"/>
    <lineage>
        <taxon>Eukaryota</taxon>
        <taxon>Fungi</taxon>
        <taxon>Dikarya</taxon>
        <taxon>Ascomycota</taxon>
        <taxon>Pezizomycotina</taxon>
        <taxon>Eurotiomycetes</taxon>
        <taxon>Eurotiomycetidae</taxon>
        <taxon>Onygenales</taxon>
        <taxon>Arthrodermataceae</taxon>
        <taxon>Trichophyton</taxon>
    </lineage>
</organism>
<evidence type="ECO:0000313" key="3">
    <source>
        <dbReference type="Proteomes" id="UP000024533"/>
    </source>
</evidence>
<sequence length="925" mass="105081">MVFVIDEWLQSLAFSIISQLHGVLKMAGEPTTLTSVDDLDEYLSQTFSFDSALLTSGKRRRLDDFGTDTWNKCSKELSKTQNICQMETMKILCKLMVLSFLLLEWGMDEESDSSEYNRLFKAGLHATDKMIGMGLPDLAKMVLKKLDRHNSGISKEESSEARELAAEGSFQLSILTWKDRSKGLGIAQQPFPFAIESLEWKTKAADILFRIGMAKKREGDPAAIEWLQCCQNFVSAQSQEEQEADEQFQSIRQALLHELIIAYLELQKNPALFIEPIQRLHSKLEENYGSEPSTMFVGFEVSLALIPHVENGDACCSHHLQLLIKSGLAESHLRSILCCIHQFWLQRPGLAYNIFQQLIWGKLQHFESEVALIETLVLVFLRLCTADKDTSEGLRQSSSLFESLCGAKQKIVGLGFEASQAARVMFLSKANICFNAGNVNLAYEWCELAQHQVLEEGNKDIIQRKMLLYAIFSENITPSRFNKLANFKGLSVNSQFLLYQLALKHGKLDTVRKSVSDMLHGSADFSSIYACIAYAESCNKISILGPIFCDLLNNNRAGNHTVPLLKCCIRIMAKEFSASQQLTPGTVEEICEFFEKFSTNISLDARPQQEKIQYLEWFSSNGYNLVTKNYALWDVKFSIRLIDCCIKILGLFPKALNADTLSNIHQRIFWCHSMATLAHLDIAYLTENRISRDLYFTSARMYLQQCQEYLTIRQDIAPEKWAKFCDVVRSLVALYFHRAINLNPENEEGICAVLSNCDASSDPQLLCILADRIMSSRLTTPAVYKAFQRATALKLASGTPCDVLKQFRWLRCLYQFGLKCDENCAKFMVGEAQKLVDIATNLRPQLSPELTKELCWEMQWLPVAVYNQSLTLYRDMKNNLSREWYNDAVDLVQNIEINGWDTDSLCLRMCAAYRALLGWQAGDNL</sequence>
<accession>A0A059J7W9</accession>
<dbReference type="STRING" id="1215338.A0A059J7W9"/>
<dbReference type="OMA" id="WCELAQH"/>
<dbReference type="InterPro" id="IPR013940">
    <property type="entry name" value="Spo22/ZIP4/TEX11"/>
</dbReference>
<evidence type="ECO:0000256" key="1">
    <source>
        <dbReference type="ARBA" id="ARBA00023254"/>
    </source>
</evidence>
<dbReference type="Pfam" id="PF08631">
    <property type="entry name" value="SPO22"/>
    <property type="match status" value="1"/>
</dbReference>
<dbReference type="HOGENOM" id="CLU_001453_0_0_1"/>
<reference evidence="2 3" key="1">
    <citation type="submission" date="2014-02" db="EMBL/GenBank/DDBJ databases">
        <title>The Genome Sequence of Trichophyton interdigitale MR816.</title>
        <authorList>
            <consortium name="The Broad Institute Genomics Platform"/>
            <person name="Cuomo C.A."/>
            <person name="White T.C."/>
            <person name="Graser Y."/>
            <person name="Martinez-Rossi N."/>
            <person name="Heitman J."/>
            <person name="Young S.K."/>
            <person name="Zeng Q."/>
            <person name="Gargeya S."/>
            <person name="Abouelleil A."/>
            <person name="Alvarado L."/>
            <person name="Chapman S.B."/>
            <person name="Gainer-Dewar J."/>
            <person name="Goldberg J."/>
            <person name="Griggs A."/>
            <person name="Gujja S."/>
            <person name="Hansen M."/>
            <person name="Howarth C."/>
            <person name="Imamovic A."/>
            <person name="Larimer J."/>
            <person name="Martinez D."/>
            <person name="Murphy C."/>
            <person name="Pearson M.D."/>
            <person name="Persinoti G."/>
            <person name="Poon T."/>
            <person name="Priest M."/>
            <person name="Roberts A.D."/>
            <person name="Saif S."/>
            <person name="Shea T.D."/>
            <person name="Sykes S.N."/>
            <person name="Wortman J."/>
            <person name="Nusbaum C."/>
            <person name="Birren B."/>
        </authorList>
    </citation>
    <scope>NUCLEOTIDE SEQUENCE [LARGE SCALE GENOMIC DNA]</scope>
    <source>
        <strain evidence="2 3">MR816</strain>
    </source>
</reference>
<comment type="caution">
    <text evidence="2">The sequence shown here is derived from an EMBL/GenBank/DDBJ whole genome shotgun (WGS) entry which is preliminary data.</text>
</comment>
<dbReference type="EMBL" id="AOKY01000285">
    <property type="protein sequence ID" value="KDB23894.1"/>
    <property type="molecule type" value="Genomic_DNA"/>
</dbReference>
<dbReference type="GO" id="GO:0051321">
    <property type="term" value="P:meiotic cell cycle"/>
    <property type="evidence" value="ECO:0007669"/>
    <property type="project" value="UniProtKB-KW"/>
</dbReference>
<protein>
    <recommendedName>
        <fullName evidence="4">Protein ZIP4 homolog</fullName>
    </recommendedName>
</protein>
<dbReference type="OrthoDB" id="65716at2759"/>
<dbReference type="InterPro" id="IPR039057">
    <property type="entry name" value="Spo22/ZIP4"/>
</dbReference>
<dbReference type="PANTHER" id="PTHR40375:SF2">
    <property type="entry name" value="SPORULATION-SPECIFIC PROTEIN 22"/>
    <property type="match status" value="1"/>
</dbReference>
<keyword evidence="3" id="KW-1185">Reference proteome</keyword>
<dbReference type="Proteomes" id="UP000024533">
    <property type="component" value="Unassembled WGS sequence"/>
</dbReference>
<gene>
    <name evidence="2" type="ORF">H109_04244</name>
</gene>
<name>A0A059J7W9_TRIIM</name>
<dbReference type="AlphaFoldDB" id="A0A059J7W9"/>
<dbReference type="PANTHER" id="PTHR40375">
    <property type="entry name" value="SPORULATION-SPECIFIC PROTEIN 22"/>
    <property type="match status" value="1"/>
</dbReference>
<evidence type="ECO:0008006" key="4">
    <source>
        <dbReference type="Google" id="ProtNLM"/>
    </source>
</evidence>
<dbReference type="GO" id="GO:0090173">
    <property type="term" value="P:regulation of synaptonemal complex assembly"/>
    <property type="evidence" value="ECO:0007669"/>
    <property type="project" value="InterPro"/>
</dbReference>